<dbReference type="Proteomes" id="UP000183015">
    <property type="component" value="Unassembled WGS sequence"/>
</dbReference>
<dbReference type="Pfam" id="PF01903">
    <property type="entry name" value="CbiX"/>
    <property type="match status" value="2"/>
</dbReference>
<dbReference type="PANTHER" id="PTHR33542">
    <property type="entry name" value="SIROHYDROCHLORIN FERROCHELATASE, CHLOROPLASTIC"/>
    <property type="match status" value="1"/>
</dbReference>
<name>A0A1H7FN60_STRJI</name>
<feature type="region of interest" description="Disordered" evidence="3">
    <location>
        <begin position="116"/>
        <end position="137"/>
    </location>
</feature>
<evidence type="ECO:0000256" key="3">
    <source>
        <dbReference type="SAM" id="MobiDB-lite"/>
    </source>
</evidence>
<evidence type="ECO:0000313" key="4">
    <source>
        <dbReference type="EMBL" id="SEK27244.1"/>
    </source>
</evidence>
<accession>A0A1H7FN60</accession>
<dbReference type="STRING" id="235985.SAMN05414137_101327"/>
<evidence type="ECO:0000256" key="2">
    <source>
        <dbReference type="ARBA" id="ARBA00023239"/>
    </source>
</evidence>
<evidence type="ECO:0000256" key="1">
    <source>
        <dbReference type="ARBA" id="ARBA00022723"/>
    </source>
</evidence>
<dbReference type="Gene3D" id="3.40.50.1400">
    <property type="match status" value="2"/>
</dbReference>
<dbReference type="InterPro" id="IPR002762">
    <property type="entry name" value="CbiX-like"/>
</dbReference>
<dbReference type="PANTHER" id="PTHR33542:SF5">
    <property type="entry name" value="FERROCHELATASE CHE1"/>
    <property type="match status" value="1"/>
</dbReference>
<dbReference type="eggNOG" id="COG2138">
    <property type="taxonomic scope" value="Bacteria"/>
</dbReference>
<dbReference type="AlphaFoldDB" id="A0A1H7FN60"/>
<feature type="compositionally biased region" description="Low complexity" evidence="3">
    <location>
        <begin position="125"/>
        <end position="137"/>
    </location>
</feature>
<dbReference type="OrthoDB" id="7345302at2"/>
<dbReference type="InterPro" id="IPR050963">
    <property type="entry name" value="Sirohydro_Cobaltochel/CbiX"/>
</dbReference>
<dbReference type="EMBL" id="FOAZ01000001">
    <property type="protein sequence ID" value="SEK27244.1"/>
    <property type="molecule type" value="Genomic_DNA"/>
</dbReference>
<dbReference type="GO" id="GO:0016829">
    <property type="term" value="F:lyase activity"/>
    <property type="evidence" value="ECO:0007669"/>
    <property type="project" value="UniProtKB-KW"/>
</dbReference>
<dbReference type="GO" id="GO:0046872">
    <property type="term" value="F:metal ion binding"/>
    <property type="evidence" value="ECO:0007669"/>
    <property type="project" value="UniProtKB-KW"/>
</dbReference>
<proteinExistence type="predicted"/>
<keyword evidence="2" id="KW-0456">Lyase</keyword>
<dbReference type="SUPFAM" id="SSF53800">
    <property type="entry name" value="Chelatase"/>
    <property type="match status" value="1"/>
</dbReference>
<keyword evidence="5" id="KW-1185">Reference proteome</keyword>
<gene>
    <name evidence="4" type="ORF">SAMN05414137_101327</name>
</gene>
<protein>
    <submittedName>
        <fullName evidence="4">Sirohydrochlorin ferrochelatase</fullName>
    </submittedName>
</protein>
<keyword evidence="1" id="KW-0479">Metal-binding</keyword>
<evidence type="ECO:0000313" key="5">
    <source>
        <dbReference type="Proteomes" id="UP000183015"/>
    </source>
</evidence>
<dbReference type="RefSeq" id="WP_052438285.1">
    <property type="nucleotide sequence ID" value="NZ_BBPN01000002.1"/>
</dbReference>
<organism evidence="4 5">
    <name type="scientific">Streptacidiphilus jiangxiensis</name>
    <dbReference type="NCBI Taxonomy" id="235985"/>
    <lineage>
        <taxon>Bacteria</taxon>
        <taxon>Bacillati</taxon>
        <taxon>Actinomycetota</taxon>
        <taxon>Actinomycetes</taxon>
        <taxon>Kitasatosporales</taxon>
        <taxon>Streptomycetaceae</taxon>
        <taxon>Streptacidiphilus</taxon>
    </lineage>
</organism>
<dbReference type="CDD" id="cd03416">
    <property type="entry name" value="CbiX_SirB_N"/>
    <property type="match status" value="1"/>
</dbReference>
<reference evidence="5" key="1">
    <citation type="submission" date="2016-10" db="EMBL/GenBank/DDBJ databases">
        <authorList>
            <person name="Varghese N."/>
        </authorList>
    </citation>
    <scope>NUCLEOTIDE SEQUENCE [LARGE SCALE GENOMIC DNA]</scope>
    <source>
        <strain evidence="5">DSM 45096 / BCRC 16803 / CGMCC 4.1857 / CIP 109030 / JCM 12277 / KCTC 19219 / NBRC 100920 / 33214</strain>
    </source>
</reference>
<sequence length="267" mass="27040">MCTHAPSRALVLAVHGSALPGAAHTVARLVDSVHSRCGVRPVVGHLDHQGPHLAETLADRPGAVVVPLLLGSGYHGTVDIPAIVAGTDAVLTPTLSGAPEIAHALLDRLHTAEAAQAGTRRSAARAHQGAAAHADTDTGADADADAILLAAAGSSRPGGNGGAEQAARDLRGLLGRERGPIDLAVGYHSGSAPSVPDALASLRARGHRRVLVAAHLLAPGRFTAALDRLVTEGAAWALTRPLADHPLVADLVSARYTQATALTPQPV</sequence>